<comment type="caution">
    <text evidence="1">The sequence shown here is derived from an EMBL/GenBank/DDBJ whole genome shotgun (WGS) entry which is preliminary data.</text>
</comment>
<keyword evidence="2" id="KW-1185">Reference proteome</keyword>
<dbReference type="Proteomes" id="UP001519460">
    <property type="component" value="Unassembled WGS sequence"/>
</dbReference>
<evidence type="ECO:0000313" key="1">
    <source>
        <dbReference type="EMBL" id="KAK7483918.1"/>
    </source>
</evidence>
<gene>
    <name evidence="1" type="ORF">BaRGS_00024802</name>
</gene>
<dbReference type="EMBL" id="JACVVK020000218">
    <property type="protein sequence ID" value="KAK7483918.1"/>
    <property type="molecule type" value="Genomic_DNA"/>
</dbReference>
<proteinExistence type="predicted"/>
<organism evidence="1 2">
    <name type="scientific">Batillaria attramentaria</name>
    <dbReference type="NCBI Taxonomy" id="370345"/>
    <lineage>
        <taxon>Eukaryota</taxon>
        <taxon>Metazoa</taxon>
        <taxon>Spiralia</taxon>
        <taxon>Lophotrochozoa</taxon>
        <taxon>Mollusca</taxon>
        <taxon>Gastropoda</taxon>
        <taxon>Caenogastropoda</taxon>
        <taxon>Sorbeoconcha</taxon>
        <taxon>Cerithioidea</taxon>
        <taxon>Batillariidae</taxon>
        <taxon>Batillaria</taxon>
    </lineage>
</organism>
<sequence length="92" mass="10314">MPYTTARYGPTRLVCHGPTRQNCASRVRRETNLCVTGPLDRLVCPGSGRLTRAFWTHQSETCVRGPRDRDICVSASLRCPPDKFVRQGPTKP</sequence>
<reference evidence="1 2" key="1">
    <citation type="journal article" date="2023" name="Sci. Data">
        <title>Genome assembly of the Korean intertidal mud-creeper Batillaria attramentaria.</title>
        <authorList>
            <person name="Patra A.K."/>
            <person name="Ho P.T."/>
            <person name="Jun S."/>
            <person name="Lee S.J."/>
            <person name="Kim Y."/>
            <person name="Won Y.J."/>
        </authorList>
    </citation>
    <scope>NUCLEOTIDE SEQUENCE [LARGE SCALE GENOMIC DNA]</scope>
    <source>
        <strain evidence="1">Wonlab-2016</strain>
    </source>
</reference>
<accession>A0ABD0KA08</accession>
<protein>
    <submittedName>
        <fullName evidence="1">Uncharacterized protein</fullName>
    </submittedName>
</protein>
<dbReference type="AlphaFoldDB" id="A0ABD0KA08"/>
<evidence type="ECO:0000313" key="2">
    <source>
        <dbReference type="Proteomes" id="UP001519460"/>
    </source>
</evidence>
<name>A0ABD0KA08_9CAEN</name>